<evidence type="ECO:0000313" key="2">
    <source>
        <dbReference type="Proteomes" id="UP000324143"/>
    </source>
</evidence>
<reference evidence="1" key="1">
    <citation type="submission" date="2019-08" db="EMBL/GenBank/DDBJ databases">
        <title>Genomic characterization of a novel candidate phylum (ARYD3) from a high temperature, high salinity tertiary oil reservoir in north central Oklahoma, USA.</title>
        <authorList>
            <person name="Youssef N.H."/>
            <person name="Yadav A."/>
            <person name="Elshahed M.S."/>
        </authorList>
    </citation>
    <scope>NUCLEOTIDE SEQUENCE [LARGE SCALE GENOMIC DNA]</scope>
    <source>
        <strain evidence="1">ARYD3</strain>
    </source>
</reference>
<comment type="caution">
    <text evidence="1">The sequence shown here is derived from an EMBL/GenBank/DDBJ whole genome shotgun (WGS) entry which is preliminary data.</text>
</comment>
<dbReference type="Gene3D" id="1.10.10.10">
    <property type="entry name" value="Winged helix-like DNA-binding domain superfamily/Winged helix DNA-binding domain"/>
    <property type="match status" value="1"/>
</dbReference>
<evidence type="ECO:0000313" key="1">
    <source>
        <dbReference type="EMBL" id="TYB30348.1"/>
    </source>
</evidence>
<accession>A0A5D0MGI2</accession>
<keyword evidence="2" id="KW-1185">Reference proteome</keyword>
<sequence length="61" mass="7345">MFERKNTIGKRPPKARDLLMNLFKKISSNLPIKDIYNRIKDENIDNITIYRNLDLIEKRIL</sequence>
<organism evidence="1 2">
    <name type="scientific">Candidatus Mcinerneyibacterium aminivorans</name>
    <dbReference type="NCBI Taxonomy" id="2703815"/>
    <lineage>
        <taxon>Bacteria</taxon>
        <taxon>Candidatus Macinerneyibacteriota</taxon>
        <taxon>Candidatus Mcinerneyibacteria</taxon>
        <taxon>Candidatus Mcinerneyibacteriales</taxon>
        <taxon>Candidatus Mcinerneyibacteriaceae</taxon>
        <taxon>Candidatus Mcinerneyibacterium</taxon>
    </lineage>
</organism>
<protein>
    <submittedName>
        <fullName evidence="1">Uncharacterized protein</fullName>
    </submittedName>
</protein>
<dbReference type="EMBL" id="VSIX01000139">
    <property type="protein sequence ID" value="TYB30348.1"/>
    <property type="molecule type" value="Genomic_DNA"/>
</dbReference>
<proteinExistence type="predicted"/>
<dbReference type="Proteomes" id="UP000324143">
    <property type="component" value="Unassembled WGS sequence"/>
</dbReference>
<gene>
    <name evidence="1" type="ORF">FXF47_09420</name>
</gene>
<dbReference type="InterPro" id="IPR036388">
    <property type="entry name" value="WH-like_DNA-bd_sf"/>
</dbReference>
<name>A0A5D0MGI2_9BACT</name>
<dbReference type="AlphaFoldDB" id="A0A5D0MGI2"/>